<dbReference type="SMART" id="SM00897">
    <property type="entry name" value="FIST"/>
    <property type="match status" value="1"/>
</dbReference>
<dbReference type="Pfam" id="PF08495">
    <property type="entry name" value="FIST"/>
    <property type="match status" value="1"/>
</dbReference>
<accession>A0ABW5B347</accession>
<evidence type="ECO:0000313" key="3">
    <source>
        <dbReference type="EMBL" id="MFD2200548.1"/>
    </source>
</evidence>
<dbReference type="InterPro" id="IPR013702">
    <property type="entry name" value="FIST_domain_N"/>
</dbReference>
<gene>
    <name evidence="3" type="ORF">ACFSKV_03150</name>
</gene>
<name>A0ABW5B347_9BACT</name>
<evidence type="ECO:0000259" key="1">
    <source>
        <dbReference type="SMART" id="SM00897"/>
    </source>
</evidence>
<organism evidence="3 4">
    <name type="scientific">Shivajiella indica</name>
    <dbReference type="NCBI Taxonomy" id="872115"/>
    <lineage>
        <taxon>Bacteria</taxon>
        <taxon>Pseudomonadati</taxon>
        <taxon>Bacteroidota</taxon>
        <taxon>Cytophagia</taxon>
        <taxon>Cytophagales</taxon>
        <taxon>Cyclobacteriaceae</taxon>
        <taxon>Shivajiella</taxon>
    </lineage>
</organism>
<evidence type="ECO:0000259" key="2">
    <source>
        <dbReference type="SMART" id="SM01204"/>
    </source>
</evidence>
<feature type="domain" description="FIST C-domain" evidence="2">
    <location>
        <begin position="232"/>
        <end position="375"/>
    </location>
</feature>
<dbReference type="PANTHER" id="PTHR40252">
    <property type="entry name" value="BLR0328 PROTEIN"/>
    <property type="match status" value="1"/>
</dbReference>
<dbReference type="InterPro" id="IPR019494">
    <property type="entry name" value="FIST_C"/>
</dbReference>
<dbReference type="EMBL" id="JBHUIV010000007">
    <property type="protein sequence ID" value="MFD2200548.1"/>
    <property type="molecule type" value="Genomic_DNA"/>
</dbReference>
<dbReference type="RefSeq" id="WP_380800308.1">
    <property type="nucleotide sequence ID" value="NZ_JBHUIV010000007.1"/>
</dbReference>
<dbReference type="PANTHER" id="PTHR40252:SF2">
    <property type="entry name" value="BLR0328 PROTEIN"/>
    <property type="match status" value="1"/>
</dbReference>
<protein>
    <submittedName>
        <fullName evidence="3">FIST signal transduction protein</fullName>
    </submittedName>
</protein>
<evidence type="ECO:0000313" key="4">
    <source>
        <dbReference type="Proteomes" id="UP001597414"/>
    </source>
</evidence>
<reference evidence="4" key="1">
    <citation type="journal article" date="2019" name="Int. J. Syst. Evol. Microbiol.">
        <title>The Global Catalogue of Microorganisms (GCM) 10K type strain sequencing project: providing services to taxonomists for standard genome sequencing and annotation.</title>
        <authorList>
            <consortium name="The Broad Institute Genomics Platform"/>
            <consortium name="The Broad Institute Genome Sequencing Center for Infectious Disease"/>
            <person name="Wu L."/>
            <person name="Ma J."/>
        </authorList>
    </citation>
    <scope>NUCLEOTIDE SEQUENCE [LARGE SCALE GENOMIC DNA]</scope>
    <source>
        <strain evidence="4">KCTC 19812</strain>
    </source>
</reference>
<sequence length="395" mass="43463">MKARSIYGKSPEEIKTALEQCMADARPDDPVGRGFIPTLAVVFISIKQDRKAVREILAALDIDVFGATSCGEFVNGHQSKGGISILLMDLDRDAYSILLEELTKLSIREVTKKVADFSLSKFSNPAMIVCSTGVTSSAELFDGETLVHELSNAMGRDKVFFGGMAGDDFTLTGTAVFTHNGETNHGLVALVLNADKVSLNGMAITGWKKLGISRKVTKSKGKLLYSIDGKPAVEMYLKYLGKSEQGGDQDFDLLNELSFEYPFITERENSHEILIKSPMNIDHQENALVMDMEMKEDETFWFSVPPDFDIVEEIIEEAKALKNTVKEDADALLVFSCAGREPALGPLVTMENEGLAEVWKSPMAGFFTYGEFGRAKNGQQHVHSTACCWVALKEK</sequence>
<dbReference type="Proteomes" id="UP001597414">
    <property type="component" value="Unassembled WGS sequence"/>
</dbReference>
<feature type="domain" description="FIST" evidence="1">
    <location>
        <begin position="36"/>
        <end position="231"/>
    </location>
</feature>
<dbReference type="SMART" id="SM01204">
    <property type="entry name" value="FIST_C"/>
    <property type="match status" value="1"/>
</dbReference>
<proteinExistence type="predicted"/>
<dbReference type="Pfam" id="PF10442">
    <property type="entry name" value="FIST_C"/>
    <property type="match status" value="1"/>
</dbReference>
<keyword evidence="4" id="KW-1185">Reference proteome</keyword>
<comment type="caution">
    <text evidence="3">The sequence shown here is derived from an EMBL/GenBank/DDBJ whole genome shotgun (WGS) entry which is preliminary data.</text>
</comment>